<gene>
    <name evidence="7" type="ORF">RT717_22880</name>
</gene>
<dbReference type="InterPro" id="IPR050709">
    <property type="entry name" value="Biotin_Carboxyl_Carrier/Decarb"/>
</dbReference>
<dbReference type="CDD" id="cd06850">
    <property type="entry name" value="biotinyl_domain"/>
    <property type="match status" value="1"/>
</dbReference>
<dbReference type="InterPro" id="IPR000089">
    <property type="entry name" value="Biotin_lipoyl"/>
</dbReference>
<keyword evidence="2" id="KW-0450">Lipoyl</keyword>
<dbReference type="PROSITE" id="PS50968">
    <property type="entry name" value="BIOTINYL_LIPOYL"/>
    <property type="match status" value="1"/>
</dbReference>
<protein>
    <submittedName>
        <fullName evidence="7">Biotin/lipoyl-containing protein</fullName>
    </submittedName>
</protein>
<keyword evidence="3" id="KW-0092">Biotin</keyword>
<dbReference type="PANTHER" id="PTHR45266:SF3">
    <property type="entry name" value="OXALOACETATE DECARBOXYLASE ALPHA CHAIN"/>
    <property type="match status" value="1"/>
</dbReference>
<dbReference type="Pfam" id="PF02436">
    <property type="entry name" value="PYC_OADA"/>
    <property type="match status" value="1"/>
</dbReference>
<dbReference type="InterPro" id="IPR013785">
    <property type="entry name" value="Aldolase_TIM"/>
</dbReference>
<dbReference type="PANTHER" id="PTHR45266">
    <property type="entry name" value="OXALOACETATE DECARBOXYLASE ALPHA CHAIN"/>
    <property type="match status" value="1"/>
</dbReference>
<dbReference type="PROSITE" id="PS50991">
    <property type="entry name" value="PYR_CT"/>
    <property type="match status" value="1"/>
</dbReference>
<dbReference type="SUPFAM" id="SSF51569">
    <property type="entry name" value="Aldolase"/>
    <property type="match status" value="1"/>
</dbReference>
<dbReference type="SUPFAM" id="SSF51230">
    <property type="entry name" value="Single hybrid motif"/>
    <property type="match status" value="1"/>
</dbReference>
<dbReference type="EMBL" id="CP136051">
    <property type="protein sequence ID" value="WOK05925.1"/>
    <property type="molecule type" value="Genomic_DNA"/>
</dbReference>
<evidence type="ECO:0000256" key="3">
    <source>
        <dbReference type="ARBA" id="ARBA00023267"/>
    </source>
</evidence>
<keyword evidence="8" id="KW-1185">Reference proteome</keyword>
<dbReference type="InterPro" id="IPR011053">
    <property type="entry name" value="Single_hybrid_motif"/>
</dbReference>
<dbReference type="InterPro" id="IPR003016">
    <property type="entry name" value="2-oxoA_DH_lipoyl-BS"/>
</dbReference>
<evidence type="ECO:0000259" key="6">
    <source>
        <dbReference type="PROSITE" id="PS50991"/>
    </source>
</evidence>
<dbReference type="InterPro" id="IPR001882">
    <property type="entry name" value="Biotin_BS"/>
</dbReference>
<name>A0ABZ0ILM0_9BACT</name>
<evidence type="ECO:0000313" key="7">
    <source>
        <dbReference type="EMBL" id="WOK05925.1"/>
    </source>
</evidence>
<dbReference type="Proteomes" id="UP001302349">
    <property type="component" value="Chromosome"/>
</dbReference>
<dbReference type="PROSITE" id="PS00188">
    <property type="entry name" value="BIOTIN"/>
    <property type="match status" value="1"/>
</dbReference>
<evidence type="ECO:0000256" key="4">
    <source>
        <dbReference type="SAM" id="MobiDB-lite"/>
    </source>
</evidence>
<accession>A0ABZ0ILM0</accession>
<evidence type="ECO:0000313" key="8">
    <source>
        <dbReference type="Proteomes" id="UP001302349"/>
    </source>
</evidence>
<dbReference type="RefSeq" id="WP_317488671.1">
    <property type="nucleotide sequence ID" value="NZ_CP136051.1"/>
</dbReference>
<sequence length="624" mass="68689">MSKEIGLCLVYRDMWQSSGKYMPRKDQLVKVAAPIVDMGCWRRVETNGGGFEQINLLYGENPNRSVREWTQPFNDAGIQTQMLERGLNGLRMYPVPMDVRELMFRVKKKQGTDISRSFDGLNDTRSIINSIKLAKKGGMIAQAALSITHSPIHTVDYFVNMAGTLIDAGADEIAVKDMAGIGRPASIGKIVAGIKAIKKDILVQYHGHSGPGFSVVSSLEAARAGADIIDVGMEPLSWGTGHADLLTVHAMLRDAGFSLPDINMKAYMQVRTLTQEFIDDFLGYYIDPKNRLMNSLLIGPGLPGGMMGSLMADLEKNLVSVNKAREKNGEPAMSQDDLLIKLFEEVEHIWPKMGYPPLVTPYSQYVKNAALMNVMQMNKGKERWSMLDDNTWDMMLGKSGQLPGPVADELKALAKAQNREFFEGDPHSLYPNELEKIRGEMKEKGWEFGEDEEELLEYAMHPKQYIDYKSGKAKKAFDEDLAQRKAAASAPAAQATSQTPAMAALPQTLMVDVNGEAFRVTVSYDGDSQPTSASEAPAMPQASSNGHTQDILAPLEGKFFATKDAGEKAIKPGDFIKKGDTVGYIEAMKVINAISSDKEGTVVEVCFKDGQEVYDDDVLVRVKS</sequence>
<dbReference type="Gene3D" id="2.40.50.100">
    <property type="match status" value="1"/>
</dbReference>
<feature type="region of interest" description="Disordered" evidence="4">
    <location>
        <begin position="524"/>
        <end position="545"/>
    </location>
</feature>
<feature type="domain" description="Lipoyl-binding" evidence="5">
    <location>
        <begin position="542"/>
        <end position="623"/>
    </location>
</feature>
<evidence type="ECO:0000259" key="5">
    <source>
        <dbReference type="PROSITE" id="PS50968"/>
    </source>
</evidence>
<dbReference type="Pfam" id="PF00364">
    <property type="entry name" value="Biotin_lipoyl"/>
    <property type="match status" value="1"/>
</dbReference>
<dbReference type="SUPFAM" id="SSF89000">
    <property type="entry name" value="post-HMGL domain-like"/>
    <property type="match status" value="1"/>
</dbReference>
<reference evidence="7 8" key="1">
    <citation type="journal article" date="2023" name="Microbiol. Resour. Announc.">
        <title>Complete Genome Sequence of Imperialibacter roseus strain P4T.</title>
        <authorList>
            <person name="Tizabi D.R."/>
            <person name="Bachvaroff T."/>
            <person name="Hill R.T."/>
        </authorList>
    </citation>
    <scope>NUCLEOTIDE SEQUENCE [LARGE SCALE GENOMIC DNA]</scope>
    <source>
        <strain evidence="7 8">P4T</strain>
    </source>
</reference>
<comment type="cofactor">
    <cofactor evidence="1">
        <name>(R)-lipoate</name>
        <dbReference type="ChEBI" id="CHEBI:83088"/>
    </cofactor>
</comment>
<evidence type="ECO:0000256" key="1">
    <source>
        <dbReference type="ARBA" id="ARBA00001938"/>
    </source>
</evidence>
<dbReference type="InterPro" id="IPR003379">
    <property type="entry name" value="Carboxylase_cons_dom"/>
</dbReference>
<dbReference type="InterPro" id="IPR000891">
    <property type="entry name" value="PYR_CT"/>
</dbReference>
<dbReference type="Gene3D" id="3.20.20.70">
    <property type="entry name" value="Aldolase class I"/>
    <property type="match status" value="1"/>
</dbReference>
<dbReference type="PROSITE" id="PS00189">
    <property type="entry name" value="LIPOYL"/>
    <property type="match status" value="1"/>
</dbReference>
<dbReference type="Pfam" id="PF00682">
    <property type="entry name" value="HMGL-like"/>
    <property type="match status" value="1"/>
</dbReference>
<feature type="domain" description="Pyruvate carboxyltransferase" evidence="6">
    <location>
        <begin position="4"/>
        <end position="268"/>
    </location>
</feature>
<organism evidence="7 8">
    <name type="scientific">Imperialibacter roseus</name>
    <dbReference type="NCBI Taxonomy" id="1324217"/>
    <lineage>
        <taxon>Bacteria</taxon>
        <taxon>Pseudomonadati</taxon>
        <taxon>Bacteroidota</taxon>
        <taxon>Cytophagia</taxon>
        <taxon>Cytophagales</taxon>
        <taxon>Flammeovirgaceae</taxon>
        <taxon>Imperialibacter</taxon>
    </lineage>
</organism>
<proteinExistence type="predicted"/>
<evidence type="ECO:0000256" key="2">
    <source>
        <dbReference type="ARBA" id="ARBA00022823"/>
    </source>
</evidence>